<name>A0ABR3G4D1_9PEZI</name>
<organism evidence="2 3">
    <name type="scientific">Discina gigas</name>
    <dbReference type="NCBI Taxonomy" id="1032678"/>
    <lineage>
        <taxon>Eukaryota</taxon>
        <taxon>Fungi</taxon>
        <taxon>Dikarya</taxon>
        <taxon>Ascomycota</taxon>
        <taxon>Pezizomycotina</taxon>
        <taxon>Pezizomycetes</taxon>
        <taxon>Pezizales</taxon>
        <taxon>Discinaceae</taxon>
        <taxon>Discina</taxon>
    </lineage>
</organism>
<dbReference type="EMBL" id="JBBBZM010000375">
    <property type="protein sequence ID" value="KAL0630808.1"/>
    <property type="molecule type" value="Genomic_DNA"/>
</dbReference>
<comment type="caution">
    <text evidence="2">The sequence shown here is derived from an EMBL/GenBank/DDBJ whole genome shotgun (WGS) entry which is preliminary data.</text>
</comment>
<protein>
    <submittedName>
        <fullName evidence="2">Uncharacterized protein</fullName>
    </submittedName>
</protein>
<reference evidence="2 3" key="1">
    <citation type="submission" date="2024-02" db="EMBL/GenBank/DDBJ databases">
        <title>Discinaceae phylogenomics.</title>
        <authorList>
            <person name="Dirks A.C."/>
            <person name="James T.Y."/>
        </authorList>
    </citation>
    <scope>NUCLEOTIDE SEQUENCE [LARGE SCALE GENOMIC DNA]</scope>
    <source>
        <strain evidence="2 3">ACD0624</strain>
    </source>
</reference>
<evidence type="ECO:0000313" key="2">
    <source>
        <dbReference type="EMBL" id="KAL0630808.1"/>
    </source>
</evidence>
<proteinExistence type="predicted"/>
<keyword evidence="3" id="KW-1185">Reference proteome</keyword>
<gene>
    <name evidence="2" type="ORF">Q9L58_010342</name>
</gene>
<feature type="region of interest" description="Disordered" evidence="1">
    <location>
        <begin position="246"/>
        <end position="286"/>
    </location>
</feature>
<feature type="non-terminal residue" evidence="2">
    <location>
        <position position="1"/>
    </location>
</feature>
<accession>A0ABR3G4D1</accession>
<dbReference type="Proteomes" id="UP001447188">
    <property type="component" value="Unassembled WGS sequence"/>
</dbReference>
<evidence type="ECO:0000313" key="3">
    <source>
        <dbReference type="Proteomes" id="UP001447188"/>
    </source>
</evidence>
<sequence length="392" mass="43240">ITLSVAIPAITMSKGTRGPVPYADVQVGHWYQARFEFKDDRTIDTPVTNTTPEQSTTAARPTPRNKSHRVLVLRKIPTPDGPVDGKVTCIFLTSFGGDLDWSTRKVDCVDRLKYIAVNTTAAPMSPYVRIPITVRALYGFVKFTDPYDLPIGVGGGDKAIVHMREAGKGKTSISSPSWVRDYIGRLRIAWVTWQHTDPAVEETWPETQARWLESAKAIAGEFGRATVAVAVAEEVVAELNGSTGRKDGIKRFREDKDNDEDWKGKAPAKRRHSGPRWFDGADGDDDDDGVDSRMWSAVDKYAPVDEWQKFNDSAIQDTGADDVGGAKAGVVEVLPESISVNAVAVQSGQHYKAFPVLVKVELYELDDEEGEGIKEDVNFSLLDVLFSLPPMW</sequence>
<evidence type="ECO:0000256" key="1">
    <source>
        <dbReference type="SAM" id="MobiDB-lite"/>
    </source>
</evidence>
<feature type="compositionally biased region" description="Polar residues" evidence="1">
    <location>
        <begin position="45"/>
        <end position="59"/>
    </location>
</feature>
<feature type="compositionally biased region" description="Basic and acidic residues" evidence="1">
    <location>
        <begin position="246"/>
        <end position="264"/>
    </location>
</feature>
<feature type="region of interest" description="Disordered" evidence="1">
    <location>
        <begin position="42"/>
        <end position="67"/>
    </location>
</feature>